<dbReference type="Proteomes" id="UP000256379">
    <property type="component" value="Unassembled WGS sequence"/>
</dbReference>
<keyword evidence="2" id="KW-1185">Reference proteome</keyword>
<dbReference type="EMBL" id="NXLQ01000048">
    <property type="protein sequence ID" value="RDU61544.1"/>
    <property type="molecule type" value="Genomic_DNA"/>
</dbReference>
<gene>
    <name evidence="1" type="ORF">CQA53_09965</name>
</gene>
<accession>A0A3D8I9W0</accession>
<organism evidence="1 2">
    <name type="scientific">Helicobacter didelphidarum</name>
    <dbReference type="NCBI Taxonomy" id="2040648"/>
    <lineage>
        <taxon>Bacteria</taxon>
        <taxon>Pseudomonadati</taxon>
        <taxon>Campylobacterota</taxon>
        <taxon>Epsilonproteobacteria</taxon>
        <taxon>Campylobacterales</taxon>
        <taxon>Helicobacteraceae</taxon>
        <taxon>Helicobacter</taxon>
    </lineage>
</organism>
<protein>
    <submittedName>
        <fullName evidence="1">Uncharacterized protein</fullName>
    </submittedName>
</protein>
<reference evidence="1 2" key="1">
    <citation type="submission" date="2018-04" db="EMBL/GenBank/DDBJ databases">
        <title>Novel Campyloabacter and Helicobacter Species and Strains.</title>
        <authorList>
            <person name="Mannion A.J."/>
            <person name="Shen Z."/>
            <person name="Fox J.G."/>
        </authorList>
    </citation>
    <scope>NUCLEOTIDE SEQUENCE [LARGE SCALE GENOMIC DNA]</scope>
    <source>
        <strain evidence="1 2">MIT 17-337</strain>
    </source>
</reference>
<comment type="caution">
    <text evidence="1">The sequence shown here is derived from an EMBL/GenBank/DDBJ whole genome shotgun (WGS) entry which is preliminary data.</text>
</comment>
<name>A0A3D8I9W0_9HELI</name>
<evidence type="ECO:0000313" key="2">
    <source>
        <dbReference type="Proteomes" id="UP000256379"/>
    </source>
</evidence>
<evidence type="ECO:0000313" key="1">
    <source>
        <dbReference type="EMBL" id="RDU61544.1"/>
    </source>
</evidence>
<sequence length="132" mass="15123">MLFSNITYGLHINKNKLLQLVEYKQKYPQSHIISLINSGVLYNGDTTQIKGKNHWIVWNTSPQDSSKDIDSNTSDTASITQQVVSWGEINQNLTTIKIDEKNSRPPTLREYLEYQFGAMVFLPIPYELGESE</sequence>
<dbReference type="OrthoDB" id="5322756at2"/>
<proteinExistence type="predicted"/>
<dbReference type="AlphaFoldDB" id="A0A3D8I9W0"/>